<keyword evidence="4" id="KW-1185">Reference proteome</keyword>
<dbReference type="EMBL" id="AP026073">
    <property type="protein sequence ID" value="BDM67120.1"/>
    <property type="molecule type" value="Genomic_DNA"/>
</dbReference>
<dbReference type="InterPro" id="IPR036237">
    <property type="entry name" value="Xyl_isomerase-like_sf"/>
</dbReference>
<reference evidence="3" key="1">
    <citation type="submission" date="2022-06" db="EMBL/GenBank/DDBJ databases">
        <title>Complete genome sequence of Streptomyces nigrescens HEK616.</title>
        <authorList>
            <person name="Asamizu S."/>
            <person name="Onaka H."/>
        </authorList>
    </citation>
    <scope>NUCLEOTIDE SEQUENCE</scope>
    <source>
        <strain evidence="3">HEK616</strain>
    </source>
</reference>
<dbReference type="SUPFAM" id="SSF51658">
    <property type="entry name" value="Xylose isomerase-like"/>
    <property type="match status" value="1"/>
</dbReference>
<gene>
    <name evidence="3" type="ORF">HEK616_06070</name>
</gene>
<dbReference type="InterPro" id="IPR050312">
    <property type="entry name" value="IolE/XylAMocC-like"/>
</dbReference>
<evidence type="ECO:0000256" key="1">
    <source>
        <dbReference type="SAM" id="MobiDB-lite"/>
    </source>
</evidence>
<dbReference type="PANTHER" id="PTHR12110:SF21">
    <property type="entry name" value="XYLOSE ISOMERASE-LIKE TIM BARREL DOMAIN-CONTAINING PROTEIN"/>
    <property type="match status" value="1"/>
</dbReference>
<accession>A0ABM7ZL49</accession>
<dbReference type="Proteomes" id="UP001059597">
    <property type="component" value="Chromosome"/>
</dbReference>
<evidence type="ECO:0000313" key="4">
    <source>
        <dbReference type="Proteomes" id="UP001059597"/>
    </source>
</evidence>
<proteinExistence type="predicted"/>
<name>A0ABM7ZL49_STRNI</name>
<protein>
    <recommendedName>
        <fullName evidence="2">Xylose isomerase-like TIM barrel domain-containing protein</fullName>
    </recommendedName>
</protein>
<organism evidence="3 4">
    <name type="scientific">Streptomyces nigrescens</name>
    <dbReference type="NCBI Taxonomy" id="1920"/>
    <lineage>
        <taxon>Bacteria</taxon>
        <taxon>Bacillati</taxon>
        <taxon>Actinomycetota</taxon>
        <taxon>Actinomycetes</taxon>
        <taxon>Kitasatosporales</taxon>
        <taxon>Streptomycetaceae</taxon>
        <taxon>Streptomyces</taxon>
    </lineage>
</organism>
<dbReference type="InterPro" id="IPR013022">
    <property type="entry name" value="Xyl_isomerase-like_TIM-brl"/>
</dbReference>
<evidence type="ECO:0000259" key="2">
    <source>
        <dbReference type="Pfam" id="PF01261"/>
    </source>
</evidence>
<dbReference type="Gene3D" id="3.20.20.150">
    <property type="entry name" value="Divalent-metal-dependent TIM barrel enzymes"/>
    <property type="match status" value="1"/>
</dbReference>
<sequence length="348" mass="34805">MTGTDGTKGTGGDGGPGGGTPAGGPGRAAAPPLRLAFSTLGVPGMPVADVVRLAAGAGYQGVELRAHPEEPVHPLIGARERAAVRAEFAAAGVEILAVAGYARVATERDAAGEEELAQELSELVLLAADLGAPYVRVFPGGGERPADGADADAARRLAAVAPLAAERGVRVLLETHDSHGTGAAAARVLGLVGHRSVGALWDVLHTWRGGERPADTRAALAPYLGYVQVKDVVSAVDPRPVPLGAGALPLASALAALGPEPAAAHGPVPAPEGGYGLGTGGWLCWEYEKRWFPEAPELPGLLAAGRDHLRQVLDGVAAGASAAGDAAAVPPTPPAGVQEEGGTPDRSD</sequence>
<feature type="region of interest" description="Disordered" evidence="1">
    <location>
        <begin position="320"/>
        <end position="348"/>
    </location>
</feature>
<feature type="region of interest" description="Disordered" evidence="1">
    <location>
        <begin position="1"/>
        <end position="30"/>
    </location>
</feature>
<feature type="compositionally biased region" description="Gly residues" evidence="1">
    <location>
        <begin position="1"/>
        <end position="26"/>
    </location>
</feature>
<dbReference type="PANTHER" id="PTHR12110">
    <property type="entry name" value="HYDROXYPYRUVATE ISOMERASE"/>
    <property type="match status" value="1"/>
</dbReference>
<feature type="domain" description="Xylose isomerase-like TIM barrel" evidence="2">
    <location>
        <begin position="51"/>
        <end position="257"/>
    </location>
</feature>
<evidence type="ECO:0000313" key="3">
    <source>
        <dbReference type="EMBL" id="BDM67120.1"/>
    </source>
</evidence>
<feature type="compositionally biased region" description="Low complexity" evidence="1">
    <location>
        <begin position="320"/>
        <end position="329"/>
    </location>
</feature>
<dbReference type="Pfam" id="PF01261">
    <property type="entry name" value="AP_endonuc_2"/>
    <property type="match status" value="1"/>
</dbReference>